<protein>
    <submittedName>
        <fullName evidence="1">Uncharacterized protein</fullName>
    </submittedName>
</protein>
<comment type="caution">
    <text evidence="1">The sequence shown here is derived from an EMBL/GenBank/DDBJ whole genome shotgun (WGS) entry which is preliminary data.</text>
</comment>
<dbReference type="RefSeq" id="WP_326299275.1">
    <property type="nucleotide sequence ID" value="NZ_JAYLLH010000041.1"/>
</dbReference>
<organism evidence="1 2">
    <name type="scientific">Mesobacterium hydrothermale</name>
    <dbReference type="NCBI Taxonomy" id="3111907"/>
    <lineage>
        <taxon>Bacteria</taxon>
        <taxon>Pseudomonadati</taxon>
        <taxon>Pseudomonadota</taxon>
        <taxon>Alphaproteobacteria</taxon>
        <taxon>Rhodobacterales</taxon>
        <taxon>Roseobacteraceae</taxon>
        <taxon>Mesobacterium</taxon>
    </lineage>
</organism>
<proteinExistence type="predicted"/>
<gene>
    <name evidence="1" type="ORF">VK792_18085</name>
</gene>
<evidence type="ECO:0000313" key="2">
    <source>
        <dbReference type="Proteomes" id="UP001348149"/>
    </source>
</evidence>
<keyword evidence="2" id="KW-1185">Reference proteome</keyword>
<reference evidence="1 2" key="1">
    <citation type="submission" date="2024-01" db="EMBL/GenBank/DDBJ databases">
        <title>Mesobacterium rodlantinim sp. nov., isolated from shallow sea hydrothermal systems off Kueishantao Island.</title>
        <authorList>
            <person name="Su Z."/>
            <person name="Tang K."/>
        </authorList>
    </citation>
    <scope>NUCLEOTIDE SEQUENCE [LARGE SCALE GENOMIC DNA]</scope>
    <source>
        <strain evidence="1 2">TK19101</strain>
    </source>
</reference>
<dbReference type="EMBL" id="JAYLLH010000041">
    <property type="protein sequence ID" value="MEC3863206.1"/>
    <property type="molecule type" value="Genomic_DNA"/>
</dbReference>
<dbReference type="Proteomes" id="UP001348149">
    <property type="component" value="Unassembled WGS sequence"/>
</dbReference>
<sequence length="61" mass="6886">MTRWPDLDEDRKLALRAAYSADPTCLTGTCSLEAKTAHFTAWLAERGVDFRAEDLYGKPRP</sequence>
<evidence type="ECO:0000313" key="1">
    <source>
        <dbReference type="EMBL" id="MEC3863206.1"/>
    </source>
</evidence>
<accession>A0ABU6HLL7</accession>
<name>A0ABU6HLL7_9RHOB</name>